<dbReference type="PIRSF" id="PIRSF036382">
    <property type="entry name" value="RR_antiterm"/>
    <property type="match status" value="1"/>
</dbReference>
<accession>A0A420WZ37</accession>
<dbReference type="Proteomes" id="UP000281975">
    <property type="component" value="Unassembled WGS sequence"/>
</dbReference>
<keyword evidence="1" id="KW-0597">Phosphoprotein</keyword>
<proteinExistence type="predicted"/>
<dbReference type="SUPFAM" id="SSF52172">
    <property type="entry name" value="CheY-like"/>
    <property type="match status" value="1"/>
</dbReference>
<dbReference type="PROSITE" id="PS50921">
    <property type="entry name" value="ANTAR"/>
    <property type="match status" value="1"/>
</dbReference>
<dbReference type="Gene3D" id="1.10.10.10">
    <property type="entry name" value="Winged helix-like DNA-binding domain superfamily/Winged helix DNA-binding domain"/>
    <property type="match status" value="1"/>
</dbReference>
<dbReference type="PROSITE" id="PS50110">
    <property type="entry name" value="RESPONSE_REGULATORY"/>
    <property type="match status" value="1"/>
</dbReference>
<gene>
    <name evidence="4" type="ORF">C7446_0587</name>
</gene>
<sequence length="193" mass="22010">MSARVLIVDARSERSQALEQALREAGFDVVMTIGEQEDLYAAVEQLEPDAVLIDAASPSRDSLEHLGQLGKRYPRPMIMLTSQDSPELTRDAARAGVSAYVVESLMPPLMRSMIDVAIASFEQHNALREELTRTRRSMTERKAVDRAKTLLMERRRLSENNAYQYLRKLAMDRRMNMSELAEELINAADERRR</sequence>
<evidence type="ECO:0000313" key="4">
    <source>
        <dbReference type="EMBL" id="RKR06606.1"/>
    </source>
</evidence>
<dbReference type="GO" id="GO:0003723">
    <property type="term" value="F:RNA binding"/>
    <property type="evidence" value="ECO:0007669"/>
    <property type="project" value="InterPro"/>
</dbReference>
<feature type="domain" description="Response regulatory" evidence="2">
    <location>
        <begin position="4"/>
        <end position="118"/>
    </location>
</feature>
<evidence type="ECO:0000313" key="5">
    <source>
        <dbReference type="Proteomes" id="UP000281975"/>
    </source>
</evidence>
<dbReference type="InterPro" id="IPR036388">
    <property type="entry name" value="WH-like_DNA-bd_sf"/>
</dbReference>
<dbReference type="SMART" id="SM00448">
    <property type="entry name" value="REC"/>
    <property type="match status" value="1"/>
</dbReference>
<dbReference type="Pfam" id="PF03861">
    <property type="entry name" value="ANTAR"/>
    <property type="match status" value="1"/>
</dbReference>
<dbReference type="GO" id="GO:0000160">
    <property type="term" value="P:phosphorelay signal transduction system"/>
    <property type="evidence" value="ECO:0007669"/>
    <property type="project" value="InterPro"/>
</dbReference>
<dbReference type="SMART" id="SM01012">
    <property type="entry name" value="ANTAR"/>
    <property type="match status" value="1"/>
</dbReference>
<dbReference type="EMBL" id="RBIN01000002">
    <property type="protein sequence ID" value="RKR06606.1"/>
    <property type="molecule type" value="Genomic_DNA"/>
</dbReference>
<reference evidence="4 5" key="1">
    <citation type="submission" date="2018-10" db="EMBL/GenBank/DDBJ databases">
        <title>Genomic Encyclopedia of Type Strains, Phase IV (KMG-IV): sequencing the most valuable type-strain genomes for metagenomic binning, comparative biology and taxonomic classification.</title>
        <authorList>
            <person name="Goeker M."/>
        </authorList>
    </citation>
    <scope>NUCLEOTIDE SEQUENCE [LARGE SCALE GENOMIC DNA]</scope>
    <source>
        <strain evidence="4 5">DSM 23229</strain>
    </source>
</reference>
<evidence type="ECO:0000256" key="1">
    <source>
        <dbReference type="PROSITE-ProRule" id="PRU00169"/>
    </source>
</evidence>
<evidence type="ECO:0000259" key="3">
    <source>
        <dbReference type="PROSITE" id="PS50921"/>
    </source>
</evidence>
<dbReference type="InterPro" id="IPR005561">
    <property type="entry name" value="ANTAR"/>
</dbReference>
<dbReference type="PANTHER" id="PTHR43367">
    <property type="match status" value="1"/>
</dbReference>
<dbReference type="Gene3D" id="3.40.50.2300">
    <property type="match status" value="1"/>
</dbReference>
<dbReference type="InterPro" id="IPR008327">
    <property type="entry name" value="Sig_transdc_resp-reg_antiterm"/>
</dbReference>
<name>A0A420WZ37_9GAMM</name>
<feature type="domain" description="ANTAR" evidence="3">
    <location>
        <begin position="124"/>
        <end position="185"/>
    </location>
</feature>
<dbReference type="RefSeq" id="WP_121171152.1">
    <property type="nucleotide sequence ID" value="NZ_RBIN01000002.1"/>
</dbReference>
<protein>
    <submittedName>
        <fullName evidence="4">Response regulator receiver and ANTAR domain protein</fullName>
    </submittedName>
</protein>
<feature type="modified residue" description="4-aspartylphosphate" evidence="1">
    <location>
        <position position="54"/>
    </location>
</feature>
<dbReference type="InterPro" id="IPR001789">
    <property type="entry name" value="Sig_transdc_resp-reg_receiver"/>
</dbReference>
<comment type="caution">
    <text evidence="4">The sequence shown here is derived from an EMBL/GenBank/DDBJ whole genome shotgun (WGS) entry which is preliminary data.</text>
</comment>
<evidence type="ECO:0000259" key="2">
    <source>
        <dbReference type="PROSITE" id="PS50110"/>
    </source>
</evidence>
<dbReference type="PANTHER" id="PTHR43367:SF1">
    <property type="entry name" value="TWO-COMPONENT RESPONSE REGULATOR-LIKE APRR6-RELATED"/>
    <property type="match status" value="1"/>
</dbReference>
<dbReference type="Pfam" id="PF00072">
    <property type="entry name" value="Response_reg"/>
    <property type="match status" value="1"/>
</dbReference>
<organism evidence="4 5">
    <name type="scientific">Kushneria sinocarnis</name>
    <dbReference type="NCBI Taxonomy" id="595502"/>
    <lineage>
        <taxon>Bacteria</taxon>
        <taxon>Pseudomonadati</taxon>
        <taxon>Pseudomonadota</taxon>
        <taxon>Gammaproteobacteria</taxon>
        <taxon>Oceanospirillales</taxon>
        <taxon>Halomonadaceae</taxon>
        <taxon>Kushneria</taxon>
    </lineage>
</organism>
<keyword evidence="5" id="KW-1185">Reference proteome</keyword>
<dbReference type="AlphaFoldDB" id="A0A420WZ37"/>
<dbReference type="OrthoDB" id="9782798at2"/>
<dbReference type="InterPro" id="IPR011006">
    <property type="entry name" value="CheY-like_superfamily"/>
</dbReference>